<evidence type="ECO:0000313" key="3">
    <source>
        <dbReference type="Proteomes" id="UP000499080"/>
    </source>
</evidence>
<feature type="compositionally biased region" description="Basic and acidic residues" evidence="1">
    <location>
        <begin position="72"/>
        <end position="87"/>
    </location>
</feature>
<keyword evidence="3" id="KW-1185">Reference proteome</keyword>
<evidence type="ECO:0000313" key="2">
    <source>
        <dbReference type="EMBL" id="GBN99708.1"/>
    </source>
</evidence>
<dbReference type="OrthoDB" id="7762031at2759"/>
<organism evidence="2 3">
    <name type="scientific">Araneus ventricosus</name>
    <name type="common">Orbweaver spider</name>
    <name type="synonym">Epeira ventricosa</name>
    <dbReference type="NCBI Taxonomy" id="182803"/>
    <lineage>
        <taxon>Eukaryota</taxon>
        <taxon>Metazoa</taxon>
        <taxon>Ecdysozoa</taxon>
        <taxon>Arthropoda</taxon>
        <taxon>Chelicerata</taxon>
        <taxon>Arachnida</taxon>
        <taxon>Araneae</taxon>
        <taxon>Araneomorphae</taxon>
        <taxon>Entelegynae</taxon>
        <taxon>Araneoidea</taxon>
        <taxon>Araneidae</taxon>
        <taxon>Araneus</taxon>
    </lineage>
</organism>
<dbReference type="Proteomes" id="UP000499080">
    <property type="component" value="Unassembled WGS sequence"/>
</dbReference>
<evidence type="ECO:0000256" key="1">
    <source>
        <dbReference type="SAM" id="MobiDB-lite"/>
    </source>
</evidence>
<feature type="region of interest" description="Disordered" evidence="1">
    <location>
        <begin position="69"/>
        <end position="106"/>
    </location>
</feature>
<reference evidence="2 3" key="1">
    <citation type="journal article" date="2019" name="Sci. Rep.">
        <title>Orb-weaving spider Araneus ventricosus genome elucidates the spidroin gene catalogue.</title>
        <authorList>
            <person name="Kono N."/>
            <person name="Nakamura H."/>
            <person name="Ohtoshi R."/>
            <person name="Moran D.A.P."/>
            <person name="Shinohara A."/>
            <person name="Yoshida Y."/>
            <person name="Fujiwara M."/>
            <person name="Mori M."/>
            <person name="Tomita M."/>
            <person name="Arakawa K."/>
        </authorList>
    </citation>
    <scope>NUCLEOTIDE SEQUENCE [LARGE SCALE GENOMIC DNA]</scope>
</reference>
<feature type="compositionally biased region" description="Polar residues" evidence="1">
    <location>
        <begin position="88"/>
        <end position="101"/>
    </location>
</feature>
<accession>A0A4Y2TGG4</accession>
<proteinExistence type="predicted"/>
<comment type="caution">
    <text evidence="2">The sequence shown here is derived from an EMBL/GenBank/DDBJ whole genome shotgun (WGS) entry which is preliminary data.</text>
</comment>
<sequence length="135" mass="15167">MHDTESRKILKRVCKCWLSLSCCLARLVEHWNPLTSFLKAEIHNNGSSSTSGLRDYKIPILNWSCLSSPRSEVGKEKKFVPKEKTSSGERSSNAIPSSVSEVQKRKNIVSKEKTCYSNKRNTDSFASSVSKVSKL</sequence>
<dbReference type="AlphaFoldDB" id="A0A4Y2TGG4"/>
<name>A0A4Y2TGG4_ARAVE</name>
<dbReference type="EMBL" id="BGPR01028512">
    <property type="protein sequence ID" value="GBN99708.1"/>
    <property type="molecule type" value="Genomic_DNA"/>
</dbReference>
<gene>
    <name evidence="2" type="ORF">AVEN_193579_1</name>
</gene>
<protein>
    <submittedName>
        <fullName evidence="2">Uncharacterized protein</fullName>
    </submittedName>
</protein>